<dbReference type="AlphaFoldDB" id="A0A5E7GDM8"/>
<dbReference type="Proteomes" id="UP000326067">
    <property type="component" value="Unassembled WGS sequence"/>
</dbReference>
<protein>
    <submittedName>
        <fullName evidence="1">Uncharacterized protein</fullName>
    </submittedName>
</protein>
<name>A0A5E7GDM8_PSEFL</name>
<accession>A0A5E7GDM8</accession>
<organism evidence="1 2">
    <name type="scientific">Pseudomonas fluorescens</name>
    <dbReference type="NCBI Taxonomy" id="294"/>
    <lineage>
        <taxon>Bacteria</taxon>
        <taxon>Pseudomonadati</taxon>
        <taxon>Pseudomonadota</taxon>
        <taxon>Gammaproteobacteria</taxon>
        <taxon>Pseudomonadales</taxon>
        <taxon>Pseudomonadaceae</taxon>
        <taxon>Pseudomonas</taxon>
    </lineage>
</organism>
<gene>
    <name evidence="1" type="ORF">PS847_00069</name>
</gene>
<reference evidence="1 2" key="1">
    <citation type="submission" date="2019-09" db="EMBL/GenBank/DDBJ databases">
        <authorList>
            <person name="Chandra G."/>
            <person name="Truman W A."/>
        </authorList>
    </citation>
    <scope>NUCLEOTIDE SEQUENCE [LARGE SCALE GENOMIC DNA]</scope>
    <source>
        <strain evidence="1">PS847</strain>
    </source>
</reference>
<evidence type="ECO:0000313" key="2">
    <source>
        <dbReference type="Proteomes" id="UP000326067"/>
    </source>
</evidence>
<proteinExistence type="predicted"/>
<dbReference type="EMBL" id="CABVIC010000001">
    <property type="protein sequence ID" value="VVO47003.1"/>
    <property type="molecule type" value="Genomic_DNA"/>
</dbReference>
<evidence type="ECO:0000313" key="1">
    <source>
        <dbReference type="EMBL" id="VVO47003.1"/>
    </source>
</evidence>
<sequence>MQPYRFNCASYLLKLKHLNEHGITPHNNKTP</sequence>